<dbReference type="Pfam" id="PF25151">
    <property type="entry name" value="TPR_Trm732_C"/>
    <property type="match status" value="1"/>
</dbReference>
<dbReference type="KEGG" id="ccac:CcaHIS019_0406550"/>
<gene>
    <name evidence="6" type="ORF">CcaverHIS019_0406550</name>
</gene>
<organism evidence="6 7">
    <name type="scientific">Cutaneotrichosporon cavernicola</name>
    <dbReference type="NCBI Taxonomy" id="279322"/>
    <lineage>
        <taxon>Eukaryota</taxon>
        <taxon>Fungi</taxon>
        <taxon>Dikarya</taxon>
        <taxon>Basidiomycota</taxon>
        <taxon>Agaricomycotina</taxon>
        <taxon>Tremellomycetes</taxon>
        <taxon>Trichosporonales</taxon>
        <taxon>Trichosporonaceae</taxon>
        <taxon>Cutaneotrichosporon</taxon>
    </lineage>
</organism>
<dbReference type="Proteomes" id="UP001233271">
    <property type="component" value="Chromosome 4"/>
</dbReference>
<keyword evidence="7" id="KW-1185">Reference proteome</keyword>
<dbReference type="PANTHER" id="PTHR14387">
    <property type="entry name" value="THADA/DEATH RECEPTOR INTERACTING PROTEIN"/>
    <property type="match status" value="1"/>
</dbReference>
<protein>
    <recommendedName>
        <fullName evidence="8">DUF2428 domain-containing protein</fullName>
    </recommendedName>
</protein>
<dbReference type="InterPro" id="IPR019442">
    <property type="entry name" value="THADA/TRM732_DUF2428"/>
</dbReference>
<evidence type="ECO:0000259" key="3">
    <source>
        <dbReference type="Pfam" id="PF10350"/>
    </source>
</evidence>
<dbReference type="InterPro" id="IPR056842">
    <property type="entry name" value="THADA-like_TPR_C"/>
</dbReference>
<dbReference type="InterPro" id="IPR051954">
    <property type="entry name" value="tRNA_methyltransferase_THADA"/>
</dbReference>
<evidence type="ECO:0000313" key="6">
    <source>
        <dbReference type="EMBL" id="BEI91835.1"/>
    </source>
</evidence>
<comment type="similarity">
    <text evidence="1">Belongs to the THADA family.</text>
</comment>
<name>A0AA48L4K1_9TREE</name>
<dbReference type="GO" id="GO:0030488">
    <property type="term" value="P:tRNA methylation"/>
    <property type="evidence" value="ECO:0007669"/>
    <property type="project" value="TreeGrafter"/>
</dbReference>
<dbReference type="Gene3D" id="1.25.10.10">
    <property type="entry name" value="Leucine-rich Repeat Variant"/>
    <property type="match status" value="2"/>
</dbReference>
<dbReference type="InterPro" id="IPR056843">
    <property type="entry name" value="THADA-like_TPR"/>
</dbReference>
<feature type="domain" description="DUF2428" evidence="3">
    <location>
        <begin position="551"/>
        <end position="783"/>
    </location>
</feature>
<accession>A0AA48L4K1</accession>
<keyword evidence="2" id="KW-0819">tRNA processing</keyword>
<dbReference type="InterPro" id="IPR011989">
    <property type="entry name" value="ARM-like"/>
</dbReference>
<dbReference type="RefSeq" id="XP_060457100.1">
    <property type="nucleotide sequence ID" value="XM_060600514.1"/>
</dbReference>
<evidence type="ECO:0000313" key="7">
    <source>
        <dbReference type="Proteomes" id="UP001233271"/>
    </source>
</evidence>
<dbReference type="EMBL" id="AP028215">
    <property type="protein sequence ID" value="BEI91835.1"/>
    <property type="molecule type" value="Genomic_DNA"/>
</dbReference>
<dbReference type="SUPFAM" id="SSF48371">
    <property type="entry name" value="ARM repeat"/>
    <property type="match status" value="2"/>
</dbReference>
<sequence length="1323" mass="143205">MERKTSPLEVARKELHRKKPADLTLDDLRSATDTALSGGSDLDVLGFAAALLRQLAASPHQINELVAERIAPALQPGAQLGALITANLAHNFKSRAQRSSELLTAAIKLVPAFPDLLSPLFKSIISDSLARKPNLLGITILASAVPDSAVPNDLLPRLLADVDEVDAASQRCAAVVALLARESSNEGWLAPLIPYLGGEASVTTLSRYLLPALTKVYRSAYEPLLTLLEAAAVDDRYFGPWVATASFGVSSGFITLEGLPQTRLEEGISHADLGVRVMAFELLAHSRAVFTPRVMGLVKHALVINTVVPTAGGRTEMRSAIHGFLTNMKSQEDQARRDLKKGAERAQATLAAAEAFHAWLLDAYLGPSVKACREMPHLRSIFALRLLKLYVDIYGPSVYPSVFTPTRVADLIACQASEFVDARVGARNLIALAPLPLAGFETLDMMPTKHLLASALASINHPRLTQAEAGRATLCILFTKLVLPKGQDKALTFVGGIIGELESHIQKVEENLARNIVEYPIHGPLSALVELVRCLDLISPDAQAAWRPTLHALNALVLRVWAVTRKVVSLGPEEEGTSHEIARAYDVLGEEDEEEGDHTNLLSGCWRATREAAELLAAIITVPLCVKEQTVWSVAEVDAAGRTFLLWLHEIRHRGTFSRIAPAFGTVVDAVQRIPSLSYLVGEWVDSQLDVVDEGKLSTLRRSAALPFTFLALLSDRTQRDRALDALLSMAALSSPSSDTTKVHAMNTLKIVLLDAKQSHALPRYLEQTLTTSLQAFGSANWAVRNVALILFSTVTNRALTTSRPQDEGGRAALAARQTLASWNKKYPSLLPYIRQTLRDVRGRGPLVLGEHSPLFPLLIIIRSLRWSADGEDLATTLYPAVEPFLGSPEWMVRAAAAQALSSLLSPEAGLEKARVTATRISHAGNEPNLRHGRLLFLRRLLEDVVDEAEGIAPRLRDALAEKAPPMISAAILDCVGAYVGISQANSDNDLLRAAATASHAFFATLPTVGTDLLYAAAARVLILAGETLSLLEARMPEDAQLLALASLERNSETLMAVTRLAKQGSNAVRTAALEALADWPEGGAEITELRDEMLKLAAHARSVPLKEAALAALGRAFLSTPAEDEDWDVLADHILSASDENQSEPRREAALSALTSLAPRLLALPTSPRARLLRALLALLEDDDVDIRSGAAAAMSAALDRKPVDQYSAVDAWWIWLTAHVREEREEWEGWLWKLVLPPGDSNADTRLFVEEPPNLFRNVVGVAERAASVLAHLGHTEGQVLARTVVDQIEDRGTYAPIDAGWAAAQVSRRRAAAVRTALGR</sequence>
<proteinExistence type="inferred from homology"/>
<dbReference type="Pfam" id="PF25150">
    <property type="entry name" value="TPR_Trm732"/>
    <property type="match status" value="1"/>
</dbReference>
<dbReference type="PANTHER" id="PTHR14387:SF0">
    <property type="entry name" value="DUF2428 DOMAIN-CONTAINING PROTEIN"/>
    <property type="match status" value="1"/>
</dbReference>
<evidence type="ECO:0008006" key="8">
    <source>
        <dbReference type="Google" id="ProtNLM"/>
    </source>
</evidence>
<dbReference type="GeneID" id="85495705"/>
<evidence type="ECO:0000256" key="1">
    <source>
        <dbReference type="ARBA" id="ARBA00010409"/>
    </source>
</evidence>
<dbReference type="GO" id="GO:0005829">
    <property type="term" value="C:cytosol"/>
    <property type="evidence" value="ECO:0007669"/>
    <property type="project" value="TreeGrafter"/>
</dbReference>
<dbReference type="InterPro" id="IPR016024">
    <property type="entry name" value="ARM-type_fold"/>
</dbReference>
<evidence type="ECO:0000256" key="2">
    <source>
        <dbReference type="ARBA" id="ARBA00022694"/>
    </source>
</evidence>
<feature type="domain" description="tRNA (32-2'-O)-methyltransferase regulator THADA-like C-terminal TPR repeats region" evidence="5">
    <location>
        <begin position="785"/>
        <end position="941"/>
    </location>
</feature>
<reference evidence="6" key="1">
    <citation type="journal article" date="2023" name="BMC Genomics">
        <title>Chromosome-level genome assemblies of Cutaneotrichosporon spp. (Trichosporonales, Basidiomycota) reveal imbalanced evolution between nucleotide sequences and chromosome synteny.</title>
        <authorList>
            <person name="Kobayashi Y."/>
            <person name="Kayamori A."/>
            <person name="Aoki K."/>
            <person name="Shiwa Y."/>
            <person name="Matsutani M."/>
            <person name="Fujita N."/>
            <person name="Sugita T."/>
            <person name="Iwasaki W."/>
            <person name="Tanaka N."/>
            <person name="Takashima M."/>
        </authorList>
    </citation>
    <scope>NUCLEOTIDE SEQUENCE</scope>
    <source>
        <strain evidence="6">HIS019</strain>
    </source>
</reference>
<evidence type="ECO:0000259" key="4">
    <source>
        <dbReference type="Pfam" id="PF25150"/>
    </source>
</evidence>
<dbReference type="Pfam" id="PF10350">
    <property type="entry name" value="DUF2428"/>
    <property type="match status" value="1"/>
</dbReference>
<evidence type="ECO:0000259" key="5">
    <source>
        <dbReference type="Pfam" id="PF25151"/>
    </source>
</evidence>
<feature type="domain" description="tRNA (32-2'-O)-methyltransferase regulator THADA-like TPR repeats region" evidence="4">
    <location>
        <begin position="188"/>
        <end position="364"/>
    </location>
</feature>